<evidence type="ECO:0000256" key="5">
    <source>
        <dbReference type="ARBA" id="ARBA00023136"/>
    </source>
</evidence>
<dbReference type="GO" id="GO:0009897">
    <property type="term" value="C:external side of plasma membrane"/>
    <property type="evidence" value="ECO:0007669"/>
    <property type="project" value="TreeGrafter"/>
</dbReference>
<dbReference type="SUPFAM" id="SSF49265">
    <property type="entry name" value="Fibronectin type III"/>
    <property type="match status" value="1"/>
</dbReference>
<evidence type="ECO:0000256" key="3">
    <source>
        <dbReference type="ARBA" id="ARBA00022729"/>
    </source>
</evidence>
<sequence>MEAKVMAPALAQMGIIFLTFGGISKAFNNVQVLKPRDLSIKVPRLGEVLLSWKPSVNPEPESYLIKYNVLIKTPMKEEQYTTRNNTTNRTMALHKGLCAQVCVIYYWGEKEAERSRWARAELHASPERINPPVNITVLRKQESLCAEWLKPVAVWPSPCFTYEINVSDWVTGSRKLLTVETNSICMRIDSQNRFSVQVRAGGNHRCGNSKQWSAWSKPVFSGRPQMASMLLLSLVYGTLFGILVLGGVLCRRFQLHRRLFPQVPAPRNPFKDLLSDIEEPIEGALEVISDIEDLESDA</sequence>
<dbReference type="GO" id="GO:0004896">
    <property type="term" value="F:cytokine receptor activity"/>
    <property type="evidence" value="ECO:0007669"/>
    <property type="project" value="TreeGrafter"/>
</dbReference>
<evidence type="ECO:0000313" key="9">
    <source>
        <dbReference type="Proteomes" id="UP000515159"/>
    </source>
</evidence>
<dbReference type="InterPro" id="IPR013783">
    <property type="entry name" value="Ig-like_fold"/>
</dbReference>
<evidence type="ECO:0000256" key="7">
    <source>
        <dbReference type="ARBA" id="ARBA00023180"/>
    </source>
</evidence>
<feature type="transmembrane region" description="Helical" evidence="8">
    <location>
        <begin position="226"/>
        <end position="250"/>
    </location>
</feature>
<dbReference type="AlphaFoldDB" id="A0A6P8NYW8"/>
<evidence type="ECO:0000256" key="6">
    <source>
        <dbReference type="ARBA" id="ARBA00023170"/>
    </source>
</evidence>
<accession>A0A6P8NYW8</accession>
<dbReference type="Gene3D" id="2.60.40.10">
    <property type="entry name" value="Immunoglobulins"/>
    <property type="match status" value="2"/>
</dbReference>
<keyword evidence="3" id="KW-0732">Signal</keyword>
<comment type="subcellular location">
    <subcellularLocation>
        <location evidence="1">Membrane</location>
        <topology evidence="1">Single-pass type I membrane protein</topology>
    </subcellularLocation>
</comment>
<dbReference type="CTD" id="3568"/>
<keyword evidence="5 8" id="KW-0472">Membrane</keyword>
<evidence type="ECO:0000256" key="8">
    <source>
        <dbReference type="SAM" id="Phobius"/>
    </source>
</evidence>
<keyword evidence="6 10" id="KW-0675">Receptor</keyword>
<dbReference type="PANTHER" id="PTHR23037:SF46">
    <property type="entry name" value="INTERLEUKIN 5 RECEPTOR SUBUNIT ALPHA"/>
    <property type="match status" value="1"/>
</dbReference>
<keyword evidence="9" id="KW-1185">Reference proteome</keyword>
<dbReference type="PANTHER" id="PTHR23037">
    <property type="entry name" value="CYTOKINE RECEPTOR"/>
    <property type="match status" value="1"/>
</dbReference>
<name>A0A6P8NYW8_GEOSA</name>
<keyword evidence="4 8" id="KW-1133">Transmembrane helix</keyword>
<evidence type="ECO:0000256" key="1">
    <source>
        <dbReference type="ARBA" id="ARBA00004479"/>
    </source>
</evidence>
<dbReference type="InterPro" id="IPR036116">
    <property type="entry name" value="FN3_sf"/>
</dbReference>
<evidence type="ECO:0000256" key="4">
    <source>
        <dbReference type="ARBA" id="ARBA00022989"/>
    </source>
</evidence>
<evidence type="ECO:0000256" key="2">
    <source>
        <dbReference type="ARBA" id="ARBA00022692"/>
    </source>
</evidence>
<organism evidence="9 10">
    <name type="scientific">Geotrypetes seraphini</name>
    <name type="common">Gaboon caecilian</name>
    <name type="synonym">Caecilia seraphini</name>
    <dbReference type="NCBI Taxonomy" id="260995"/>
    <lineage>
        <taxon>Eukaryota</taxon>
        <taxon>Metazoa</taxon>
        <taxon>Chordata</taxon>
        <taxon>Craniata</taxon>
        <taxon>Vertebrata</taxon>
        <taxon>Euteleostomi</taxon>
        <taxon>Amphibia</taxon>
        <taxon>Gymnophiona</taxon>
        <taxon>Geotrypetes</taxon>
    </lineage>
</organism>
<reference evidence="10" key="1">
    <citation type="submission" date="2025-08" db="UniProtKB">
        <authorList>
            <consortium name="RefSeq"/>
        </authorList>
    </citation>
    <scope>IDENTIFICATION</scope>
</reference>
<dbReference type="RefSeq" id="XP_033781757.1">
    <property type="nucleotide sequence ID" value="XM_033925866.1"/>
</dbReference>
<dbReference type="Proteomes" id="UP000515159">
    <property type="component" value="Chromosome 17"/>
</dbReference>
<gene>
    <name evidence="10" type="primary">IL5RA</name>
</gene>
<keyword evidence="7" id="KW-0325">Glycoprotein</keyword>
<keyword evidence="2 8" id="KW-0812">Transmembrane</keyword>
<protein>
    <submittedName>
        <fullName evidence="10">Interleukin-5 receptor subunit alpha isoform X3</fullName>
    </submittedName>
</protein>
<proteinExistence type="predicted"/>
<dbReference type="GeneID" id="117351097"/>
<evidence type="ECO:0000313" key="10">
    <source>
        <dbReference type="RefSeq" id="XP_033781757.1"/>
    </source>
</evidence>